<gene>
    <name evidence="1" type="ORF">KQI42_17770</name>
</gene>
<name>A0ABS6EAB8_9FIRM</name>
<sequence>MKRSKLPIDLRYLFENKYIECMQILVILFLLKQRRKGIDIDEILYYYTMLSLTTVDSKNNYYIDETYLQNNYLTYEKIIRDNVIILSNQELVEIRVEHLKKRNVMYIKITEAGKSVVSNLENNYYKKEIEKCQNIITTRKFSVKNQRKVLVRDEN</sequence>
<reference evidence="1 2" key="1">
    <citation type="submission" date="2021-06" db="EMBL/GenBank/DDBJ databases">
        <authorList>
            <person name="Sun Q."/>
            <person name="Li D."/>
        </authorList>
    </citation>
    <scope>NUCLEOTIDE SEQUENCE [LARGE SCALE GENOMIC DNA]</scope>
    <source>
        <strain evidence="1 2">MSJ-40</strain>
    </source>
</reference>
<keyword evidence="2" id="KW-1185">Reference proteome</keyword>
<evidence type="ECO:0000313" key="2">
    <source>
        <dbReference type="Proteomes" id="UP000749471"/>
    </source>
</evidence>
<accession>A0ABS6EAB8</accession>
<dbReference type="EMBL" id="JAHLPM010000020">
    <property type="protein sequence ID" value="MBU5439867.1"/>
    <property type="molecule type" value="Genomic_DNA"/>
</dbReference>
<protein>
    <submittedName>
        <fullName evidence="1">Uncharacterized protein</fullName>
    </submittedName>
</protein>
<comment type="caution">
    <text evidence="1">The sequence shown here is derived from an EMBL/GenBank/DDBJ whole genome shotgun (WGS) entry which is preliminary data.</text>
</comment>
<dbReference type="RefSeq" id="WP_216521718.1">
    <property type="nucleotide sequence ID" value="NZ_JAHLPM010000020.1"/>
</dbReference>
<evidence type="ECO:0000313" key="1">
    <source>
        <dbReference type="EMBL" id="MBU5439867.1"/>
    </source>
</evidence>
<proteinExistence type="predicted"/>
<organism evidence="1 2">
    <name type="scientific">Tissierella simiarum</name>
    <dbReference type="NCBI Taxonomy" id="2841534"/>
    <lineage>
        <taxon>Bacteria</taxon>
        <taxon>Bacillati</taxon>
        <taxon>Bacillota</taxon>
        <taxon>Tissierellia</taxon>
        <taxon>Tissierellales</taxon>
        <taxon>Tissierellaceae</taxon>
        <taxon>Tissierella</taxon>
    </lineage>
</organism>
<dbReference type="Proteomes" id="UP000749471">
    <property type="component" value="Unassembled WGS sequence"/>
</dbReference>